<accession>A0A7S2ZVK6</accession>
<dbReference type="Gene3D" id="3.40.50.300">
    <property type="entry name" value="P-loop containing nucleotide triphosphate hydrolases"/>
    <property type="match status" value="1"/>
</dbReference>
<evidence type="ECO:0000256" key="1">
    <source>
        <dbReference type="ARBA" id="ARBA00004141"/>
    </source>
</evidence>
<evidence type="ECO:0000313" key="7">
    <source>
        <dbReference type="EMBL" id="CAE0052701.1"/>
    </source>
</evidence>
<dbReference type="InterPro" id="IPR050352">
    <property type="entry name" value="ABCG_transporters"/>
</dbReference>
<feature type="domain" description="ABC transporter" evidence="6">
    <location>
        <begin position="60"/>
        <end position="248"/>
    </location>
</feature>
<keyword evidence="3" id="KW-0812">Transmembrane</keyword>
<dbReference type="GO" id="GO:0005524">
    <property type="term" value="F:ATP binding"/>
    <property type="evidence" value="ECO:0007669"/>
    <property type="project" value="InterPro"/>
</dbReference>
<dbReference type="GO" id="GO:0016020">
    <property type="term" value="C:membrane"/>
    <property type="evidence" value="ECO:0007669"/>
    <property type="project" value="UniProtKB-SubCell"/>
</dbReference>
<dbReference type="PROSITE" id="PS00211">
    <property type="entry name" value="ABC_TRANSPORTER_1"/>
    <property type="match status" value="1"/>
</dbReference>
<keyword evidence="5" id="KW-0472">Membrane</keyword>
<dbReference type="AlphaFoldDB" id="A0A7S2ZVK6"/>
<name>A0A7S2ZVK6_9RHOD</name>
<dbReference type="EMBL" id="HBHW01026774">
    <property type="protein sequence ID" value="CAE0052701.1"/>
    <property type="molecule type" value="Transcribed_RNA"/>
</dbReference>
<evidence type="ECO:0000256" key="2">
    <source>
        <dbReference type="ARBA" id="ARBA00022448"/>
    </source>
</evidence>
<evidence type="ECO:0000256" key="4">
    <source>
        <dbReference type="ARBA" id="ARBA00022989"/>
    </source>
</evidence>
<comment type="subcellular location">
    <subcellularLocation>
        <location evidence="1">Membrane</location>
        <topology evidence="1">Multi-pass membrane protein</topology>
    </subcellularLocation>
</comment>
<dbReference type="InterPro" id="IPR027417">
    <property type="entry name" value="P-loop_NTPase"/>
</dbReference>
<dbReference type="PANTHER" id="PTHR48041:SF41">
    <property type="entry name" value="ABC TRANSPORTER G FAMILY"/>
    <property type="match status" value="1"/>
</dbReference>
<proteinExistence type="predicted"/>
<evidence type="ECO:0000256" key="5">
    <source>
        <dbReference type="ARBA" id="ARBA00023136"/>
    </source>
</evidence>
<keyword evidence="4" id="KW-1133">Transmembrane helix</keyword>
<dbReference type="InterPro" id="IPR017871">
    <property type="entry name" value="ABC_transporter-like_CS"/>
</dbReference>
<reference evidence="7" key="1">
    <citation type="submission" date="2021-01" db="EMBL/GenBank/DDBJ databases">
        <authorList>
            <person name="Corre E."/>
            <person name="Pelletier E."/>
            <person name="Niang G."/>
            <person name="Scheremetjew M."/>
            <person name="Finn R."/>
            <person name="Kale V."/>
            <person name="Holt S."/>
            <person name="Cochrane G."/>
            <person name="Meng A."/>
            <person name="Brown T."/>
            <person name="Cohen L."/>
        </authorList>
    </citation>
    <scope>NUCLEOTIDE SEQUENCE</scope>
    <source>
        <strain evidence="7">CCMP 769</strain>
    </source>
</reference>
<evidence type="ECO:0000259" key="6">
    <source>
        <dbReference type="PROSITE" id="PS50893"/>
    </source>
</evidence>
<dbReference type="EMBL" id="HBHW01026775">
    <property type="protein sequence ID" value="CAE0052702.1"/>
    <property type="molecule type" value="Transcribed_RNA"/>
</dbReference>
<dbReference type="PANTHER" id="PTHR48041">
    <property type="entry name" value="ABC TRANSPORTER G FAMILY MEMBER 28"/>
    <property type="match status" value="1"/>
</dbReference>
<keyword evidence="2" id="KW-0813">Transport</keyword>
<dbReference type="InterPro" id="IPR003439">
    <property type="entry name" value="ABC_transporter-like_ATP-bd"/>
</dbReference>
<protein>
    <recommendedName>
        <fullName evidence="6">ABC transporter domain-containing protein</fullName>
    </recommendedName>
</protein>
<dbReference type="GO" id="GO:0016887">
    <property type="term" value="F:ATP hydrolysis activity"/>
    <property type="evidence" value="ECO:0007669"/>
    <property type="project" value="InterPro"/>
</dbReference>
<evidence type="ECO:0000313" key="8">
    <source>
        <dbReference type="EMBL" id="CAE0052702.1"/>
    </source>
</evidence>
<dbReference type="GO" id="GO:0042626">
    <property type="term" value="F:ATPase-coupled transmembrane transporter activity"/>
    <property type="evidence" value="ECO:0007669"/>
    <property type="project" value="TreeGrafter"/>
</dbReference>
<evidence type="ECO:0000256" key="3">
    <source>
        <dbReference type="ARBA" id="ARBA00022692"/>
    </source>
</evidence>
<organism evidence="7">
    <name type="scientific">Rhodosorus marinus</name>
    <dbReference type="NCBI Taxonomy" id="101924"/>
    <lineage>
        <taxon>Eukaryota</taxon>
        <taxon>Rhodophyta</taxon>
        <taxon>Stylonematophyceae</taxon>
        <taxon>Stylonematales</taxon>
        <taxon>Stylonemataceae</taxon>
        <taxon>Rhodosorus</taxon>
    </lineage>
</organism>
<gene>
    <name evidence="7" type="ORF">RMAR00112_LOCUS20729</name>
    <name evidence="8" type="ORF">RMAR00112_LOCUS20730</name>
</gene>
<dbReference type="SUPFAM" id="SSF52540">
    <property type="entry name" value="P-loop containing nucleoside triphosphate hydrolases"/>
    <property type="match status" value="1"/>
</dbReference>
<sequence>MAGLVSAVTAIVFPQYALPVGVACASLEAFKALRKKGAEQSKMEEIAGAEVSGKISPVTLRWKNLSYKARTRKKGSVHILKDCTGEAKPGHLLALMGPSGAGKTSLINVLASQVPRSAKAEIRGQLTCNAYQKTVDHPQAYVPQNPNFFSCLSVRETLQFAARARLPSSVTAEEREKLVEDLILKLGLAKCADSFVGNATTQGISGGERKRLSIASEMIGTPALIFVDEPTSGLDSFQVSVWPMTIPA</sequence>
<dbReference type="Pfam" id="PF00005">
    <property type="entry name" value="ABC_tran"/>
    <property type="match status" value="1"/>
</dbReference>
<dbReference type="PROSITE" id="PS50893">
    <property type="entry name" value="ABC_TRANSPORTER_2"/>
    <property type="match status" value="1"/>
</dbReference>